<dbReference type="Pfam" id="PF00109">
    <property type="entry name" value="ketoacyl-synt"/>
    <property type="match status" value="2"/>
</dbReference>
<dbReference type="SMART" id="SM00825">
    <property type="entry name" value="PKS_KS"/>
    <property type="match status" value="1"/>
</dbReference>
<dbReference type="Gene3D" id="3.30.300.30">
    <property type="match status" value="1"/>
</dbReference>
<evidence type="ECO:0000313" key="7">
    <source>
        <dbReference type="Proteomes" id="UP001363151"/>
    </source>
</evidence>
<gene>
    <name evidence="6" type="ORF">SO694_0004603</name>
</gene>
<feature type="domain" description="Ketosynthase family 3 (KS3)" evidence="5">
    <location>
        <begin position="344"/>
        <end position="744"/>
    </location>
</feature>
<dbReference type="PANTHER" id="PTHR43775">
    <property type="entry name" value="FATTY ACID SYNTHASE"/>
    <property type="match status" value="1"/>
</dbReference>
<dbReference type="Pfam" id="PF02801">
    <property type="entry name" value="Ketoacyl-synt_C"/>
    <property type="match status" value="1"/>
</dbReference>
<dbReference type="InterPro" id="IPR045851">
    <property type="entry name" value="AMP-bd_C_sf"/>
</dbReference>
<evidence type="ECO:0000313" key="6">
    <source>
        <dbReference type="EMBL" id="KAK7249185.1"/>
    </source>
</evidence>
<keyword evidence="1" id="KW-0596">Phosphopantetheine</keyword>
<dbReference type="InterPro" id="IPR014031">
    <property type="entry name" value="Ketoacyl_synth_C"/>
</dbReference>
<feature type="region of interest" description="Disordered" evidence="4">
    <location>
        <begin position="1017"/>
        <end position="1036"/>
    </location>
</feature>
<dbReference type="InterPro" id="IPR018201">
    <property type="entry name" value="Ketoacyl_synth_AS"/>
</dbReference>
<organism evidence="6 7">
    <name type="scientific">Aureococcus anophagefferens</name>
    <name type="common">Harmful bloom alga</name>
    <dbReference type="NCBI Taxonomy" id="44056"/>
    <lineage>
        <taxon>Eukaryota</taxon>
        <taxon>Sar</taxon>
        <taxon>Stramenopiles</taxon>
        <taxon>Ochrophyta</taxon>
        <taxon>Pelagophyceae</taxon>
        <taxon>Pelagomonadales</taxon>
        <taxon>Pelagomonadaceae</taxon>
        <taxon>Aureococcus</taxon>
    </lineage>
</organism>
<dbReference type="InterPro" id="IPR014030">
    <property type="entry name" value="Ketoacyl_synth_N"/>
</dbReference>
<dbReference type="Pfam" id="PF00550">
    <property type="entry name" value="PP-binding"/>
    <property type="match status" value="1"/>
</dbReference>
<dbReference type="SUPFAM" id="SSF56801">
    <property type="entry name" value="Acetyl-CoA synthetase-like"/>
    <property type="match status" value="1"/>
</dbReference>
<dbReference type="Pfam" id="PF13193">
    <property type="entry name" value="AMP-binding_C"/>
    <property type="match status" value="1"/>
</dbReference>
<keyword evidence="7" id="KW-1185">Reference proteome</keyword>
<evidence type="ECO:0000256" key="2">
    <source>
        <dbReference type="ARBA" id="ARBA00022553"/>
    </source>
</evidence>
<feature type="region of interest" description="Disordered" evidence="4">
    <location>
        <begin position="1077"/>
        <end position="1112"/>
    </location>
</feature>
<feature type="domain" description="Ketosynthase family 3 (KS3)" evidence="5">
    <location>
        <begin position="760"/>
        <end position="1112"/>
    </location>
</feature>
<feature type="compositionally biased region" description="Low complexity" evidence="4">
    <location>
        <begin position="609"/>
        <end position="620"/>
    </location>
</feature>
<dbReference type="InterPro" id="IPR025110">
    <property type="entry name" value="AMP-bd_C"/>
</dbReference>
<dbReference type="EMBL" id="JBBJCI010000081">
    <property type="protein sequence ID" value="KAK7249185.1"/>
    <property type="molecule type" value="Genomic_DNA"/>
</dbReference>
<evidence type="ECO:0000256" key="4">
    <source>
        <dbReference type="SAM" id="MobiDB-lite"/>
    </source>
</evidence>
<dbReference type="Gene3D" id="1.10.1200.10">
    <property type="entry name" value="ACP-like"/>
    <property type="match status" value="1"/>
</dbReference>
<dbReference type="Gene3D" id="3.10.129.10">
    <property type="entry name" value="Hotdog Thioesterase"/>
    <property type="match status" value="1"/>
</dbReference>
<dbReference type="Gene3D" id="3.40.47.10">
    <property type="match status" value="2"/>
</dbReference>
<dbReference type="PANTHER" id="PTHR43775:SF37">
    <property type="entry name" value="SI:DKEY-61P9.11"/>
    <property type="match status" value="1"/>
</dbReference>
<dbReference type="InterPro" id="IPR050091">
    <property type="entry name" value="PKS_NRPS_Biosynth_Enz"/>
</dbReference>
<accession>A0ABR1G7F5</accession>
<evidence type="ECO:0000256" key="1">
    <source>
        <dbReference type="ARBA" id="ARBA00022450"/>
    </source>
</evidence>
<sequence>MVLSHPYGAPLLPDATATPAPWVDCGVFLFDDDGGFIGPADDGAVGDLVVEAPYPYLARTLWGDAARAGARGWVGDLERFRETYFFDAGGDFRFRVGDRAARVGNGRYVLLGRSDDVINRNGHRLSTGEIEAAVLGADGCPFAYCVAVGAPSELSGQDPLVVGVLRAGEPPPDRARKAALTRAVEGALGGHYGPADYLAVEALPETHSGKYLRRVVRALARGDPARENLQTLRNPEAVADLERVLAAWRSRGAAAPAPSDPSAVLAAAVLDLLGTAIDDGAPLMASGVTSTMMSWLLSRVSGDLRTSLSPSVLFDRPSVGALAGLFADSAARPRRRHGSPAPRGACVALAACSFLLPGGVRSVRALGALLASRASTPGRAPAARWAPPSYGSFAGALCFSGVDASPLEASAMDPQQRWILEHAAASLARLGDAGVVVAIQGSSSGVFADNTSGTSSTPAFRATSHALSVASGRASYALGLTKFCATVDTACSSTLTALAVAVRCGDAPVAVVGVQVLERRFSDIFAAAGMLSPRGRCHAWDARADGYCRGEGAGAQVVVEDAARVVVGGVAVRQDGRSLSLTAPNGARRPRSPAPGARARTASRRTARARPWATPSNSAPPSTPWRTLSGTIAHGRFFSRGAPATTAAPGASSFFRGTTAYVVEVHALASDVFPAATFSEHVVGGAALFPGVAYVELAAARGAALLSRVSFLRPCVFAGDVSMRFAGDGSFEVSSRGALARSLGDALGEELPSTLVFDLPSVAAIAASFAPAPVASAESSLQQVSFSVDAAPSSRSVAVARTFSALLPGPLEDCLFFGLSTASTSVASAGYGSFLGDRASNLAAFGISTREAAELDASAGLVLEATSAALGDLARTHVGIFLGAGGFIMSAAINTMGSRGSRPPSVYAGTAVALSVASGRASYALGLTGPCLTLDTACSSSLVALHAASSALRNDECARAAATGVCVVIEETTRVLRAGMLSARGRCHTFDWRADGYCRGEGVGAFVLEDDAGSVASRGTSVQQDGASASLTAPNGSSQRRLIASIDAPRTCLEAHGTGTALGDPIEVAAAAAALARPDARARRSRRTWAISSRARRPPDSPASSLRGSISA</sequence>
<dbReference type="SUPFAM" id="SSF47336">
    <property type="entry name" value="ACP-like"/>
    <property type="match status" value="1"/>
</dbReference>
<feature type="region of interest" description="Disordered" evidence="4">
    <location>
        <begin position="578"/>
        <end position="625"/>
    </location>
</feature>
<name>A0ABR1G7F5_AURAN</name>
<dbReference type="CDD" id="cd00833">
    <property type="entry name" value="PKS"/>
    <property type="match status" value="1"/>
</dbReference>
<proteinExistence type="predicted"/>
<comment type="caution">
    <text evidence="6">The sequence shown here is derived from an EMBL/GenBank/DDBJ whole genome shotgun (WGS) entry which is preliminary data.</text>
</comment>
<dbReference type="InterPro" id="IPR042099">
    <property type="entry name" value="ANL_N_sf"/>
</dbReference>
<evidence type="ECO:0000256" key="3">
    <source>
        <dbReference type="ARBA" id="ARBA00022679"/>
    </source>
</evidence>
<evidence type="ECO:0000259" key="5">
    <source>
        <dbReference type="PROSITE" id="PS52004"/>
    </source>
</evidence>
<keyword evidence="2" id="KW-0597">Phosphoprotein</keyword>
<dbReference type="Proteomes" id="UP001363151">
    <property type="component" value="Unassembled WGS sequence"/>
</dbReference>
<dbReference type="PROSITE" id="PS00606">
    <property type="entry name" value="KS3_1"/>
    <property type="match status" value="1"/>
</dbReference>
<protein>
    <submittedName>
        <fullName evidence="6">Phosphopantetheine binding protein</fullName>
    </submittedName>
</protein>
<dbReference type="Gene3D" id="3.40.50.12780">
    <property type="entry name" value="N-terminal domain of ligase-like"/>
    <property type="match status" value="1"/>
</dbReference>
<dbReference type="SUPFAM" id="SSF53901">
    <property type="entry name" value="Thiolase-like"/>
    <property type="match status" value="3"/>
</dbReference>
<dbReference type="InterPro" id="IPR009081">
    <property type="entry name" value="PP-bd_ACP"/>
</dbReference>
<dbReference type="PROSITE" id="PS52004">
    <property type="entry name" value="KS3_2"/>
    <property type="match status" value="2"/>
</dbReference>
<reference evidence="6 7" key="1">
    <citation type="submission" date="2024-03" db="EMBL/GenBank/DDBJ databases">
        <title>Aureococcus anophagefferens CCMP1851 and Kratosvirus quantuckense: Draft genome of a second virus-susceptible host strain in the model system.</title>
        <authorList>
            <person name="Chase E."/>
            <person name="Truchon A.R."/>
            <person name="Schepens W."/>
            <person name="Wilhelm S.W."/>
        </authorList>
    </citation>
    <scope>NUCLEOTIDE SEQUENCE [LARGE SCALE GENOMIC DNA]</scope>
    <source>
        <strain evidence="6 7">CCMP1851</strain>
    </source>
</reference>
<feature type="compositionally biased region" description="Polar residues" evidence="4">
    <location>
        <begin position="1102"/>
        <end position="1112"/>
    </location>
</feature>
<dbReference type="InterPro" id="IPR036736">
    <property type="entry name" value="ACP-like_sf"/>
</dbReference>
<dbReference type="InterPro" id="IPR020841">
    <property type="entry name" value="PKS_Beta-ketoAc_synthase_dom"/>
</dbReference>
<keyword evidence="3" id="KW-0808">Transferase</keyword>
<dbReference type="InterPro" id="IPR016039">
    <property type="entry name" value="Thiolase-like"/>
</dbReference>